<sequence length="127" mass="14016">MDAAAVCKKSRAAFAAILDCIPGNSAVCQRARMLAAMRQFEYVTTLEAMRFLDVYDPRPRVHELRRAGYWIHTTHAMQATESGTSHVVGAYSLPGPNAPIVRSSRIDGWVQMTLPWSHASRLSDAGL</sequence>
<evidence type="ECO:0000313" key="2">
    <source>
        <dbReference type="EMBL" id="PMS15561.1"/>
    </source>
</evidence>
<dbReference type="OrthoDB" id="5460933at2"/>
<keyword evidence="3" id="KW-1185">Reference proteome</keyword>
<name>A0A2N7VEH5_9BURK</name>
<feature type="domain" description="Winged helix-turn-helix" evidence="1">
    <location>
        <begin position="29"/>
        <end position="93"/>
    </location>
</feature>
<comment type="caution">
    <text evidence="2">The sequence shown here is derived from an EMBL/GenBank/DDBJ whole genome shotgun (WGS) entry which is preliminary data.</text>
</comment>
<accession>A0A2N7VEH5</accession>
<dbReference type="Proteomes" id="UP000235616">
    <property type="component" value="Unassembled WGS sequence"/>
</dbReference>
<evidence type="ECO:0000313" key="3">
    <source>
        <dbReference type="Proteomes" id="UP000235616"/>
    </source>
</evidence>
<gene>
    <name evidence="2" type="ORF">C0Z18_26395</name>
</gene>
<dbReference type="AlphaFoldDB" id="A0A2N7VEH5"/>
<proteinExistence type="predicted"/>
<reference evidence="2 3" key="1">
    <citation type="submission" date="2018-01" db="EMBL/GenBank/DDBJ databases">
        <title>Whole genome analyses suggest that Burkholderia sensu lato contains two further novel genera in the rhizoxinica-symbiotica group Mycetohabitans gen. nov., and Trinickia gen. nov.: implications for the evolution of diazotrophy and nodulation in the Burkholderiaceae.</title>
        <authorList>
            <person name="Estrada-de los Santos P."/>
            <person name="Palmer M."/>
            <person name="Chavez-Ramirez B."/>
            <person name="Beukes C."/>
            <person name="Steenkamp E.T."/>
            <person name="Hirsch A.M."/>
            <person name="Manyaka P."/>
            <person name="Maluk M."/>
            <person name="Lafos M."/>
            <person name="Crook M."/>
            <person name="Gross E."/>
            <person name="Simon M.F."/>
            <person name="Bueno dos Reis Junior F."/>
            <person name="Poole P.S."/>
            <person name="Venter S.N."/>
            <person name="James E.K."/>
        </authorList>
    </citation>
    <scope>NUCLEOTIDE SEQUENCE [LARGE SCALE GENOMIC DNA]</scope>
    <source>
        <strain evidence="2 3">GIMN1.004</strain>
    </source>
</reference>
<organism evidence="2 3">
    <name type="scientific">Trinickia dabaoshanensis</name>
    <dbReference type="NCBI Taxonomy" id="564714"/>
    <lineage>
        <taxon>Bacteria</taxon>
        <taxon>Pseudomonadati</taxon>
        <taxon>Pseudomonadota</taxon>
        <taxon>Betaproteobacteria</taxon>
        <taxon>Burkholderiales</taxon>
        <taxon>Burkholderiaceae</taxon>
        <taxon>Trinickia</taxon>
    </lineage>
</organism>
<dbReference type="InterPro" id="IPR055245">
    <property type="entry name" value="HTH_proteobacteria"/>
</dbReference>
<evidence type="ECO:0000259" key="1">
    <source>
        <dbReference type="Pfam" id="PF14090"/>
    </source>
</evidence>
<dbReference type="Pfam" id="PF14090">
    <property type="entry name" value="HTH_39"/>
    <property type="match status" value="1"/>
</dbReference>
<protein>
    <recommendedName>
        <fullName evidence="1">Winged helix-turn-helix domain-containing protein</fullName>
    </recommendedName>
</protein>
<dbReference type="EMBL" id="PNYA01000030">
    <property type="protein sequence ID" value="PMS15561.1"/>
    <property type="molecule type" value="Genomic_DNA"/>
</dbReference>